<name>A0A0E9PVK6_ANGAN</name>
<sequence length="26" mass="2929">MNNRMALTTPECSTDLRYGSVNLQTI</sequence>
<reference evidence="1" key="1">
    <citation type="submission" date="2014-11" db="EMBL/GenBank/DDBJ databases">
        <authorList>
            <person name="Amaro Gonzalez C."/>
        </authorList>
    </citation>
    <scope>NUCLEOTIDE SEQUENCE</scope>
</reference>
<reference evidence="1" key="2">
    <citation type="journal article" date="2015" name="Fish Shellfish Immunol.">
        <title>Early steps in the European eel (Anguilla anguilla)-Vibrio vulnificus interaction in the gills: Role of the RtxA13 toxin.</title>
        <authorList>
            <person name="Callol A."/>
            <person name="Pajuelo D."/>
            <person name="Ebbesson L."/>
            <person name="Teles M."/>
            <person name="MacKenzie S."/>
            <person name="Amaro C."/>
        </authorList>
    </citation>
    <scope>NUCLEOTIDE SEQUENCE</scope>
</reference>
<dbReference type="EMBL" id="GBXM01099921">
    <property type="protein sequence ID" value="JAH08656.1"/>
    <property type="molecule type" value="Transcribed_RNA"/>
</dbReference>
<proteinExistence type="predicted"/>
<accession>A0A0E9PVK6</accession>
<dbReference type="AlphaFoldDB" id="A0A0E9PVK6"/>
<evidence type="ECO:0000313" key="1">
    <source>
        <dbReference type="EMBL" id="JAH08656.1"/>
    </source>
</evidence>
<protein>
    <submittedName>
        <fullName evidence="1">Uncharacterized protein</fullName>
    </submittedName>
</protein>
<organism evidence="1">
    <name type="scientific">Anguilla anguilla</name>
    <name type="common">European freshwater eel</name>
    <name type="synonym">Muraena anguilla</name>
    <dbReference type="NCBI Taxonomy" id="7936"/>
    <lineage>
        <taxon>Eukaryota</taxon>
        <taxon>Metazoa</taxon>
        <taxon>Chordata</taxon>
        <taxon>Craniata</taxon>
        <taxon>Vertebrata</taxon>
        <taxon>Euteleostomi</taxon>
        <taxon>Actinopterygii</taxon>
        <taxon>Neopterygii</taxon>
        <taxon>Teleostei</taxon>
        <taxon>Anguilliformes</taxon>
        <taxon>Anguillidae</taxon>
        <taxon>Anguilla</taxon>
    </lineage>
</organism>